<accession>A0A937X9Y0</accession>
<evidence type="ECO:0000256" key="1">
    <source>
        <dbReference type="ARBA" id="ARBA00022729"/>
    </source>
</evidence>
<reference evidence="5 6" key="1">
    <citation type="submission" date="2019-03" db="EMBL/GenBank/DDBJ databases">
        <title>Lake Tanganyika Metagenome-Assembled Genomes (MAGs).</title>
        <authorList>
            <person name="Tran P."/>
        </authorList>
    </citation>
    <scope>NUCLEOTIDE SEQUENCE [LARGE SCALE GENOMIC DNA]</scope>
    <source>
        <strain evidence="5">K_DeepCast_65m_m2_236</strain>
    </source>
</reference>
<evidence type="ECO:0000313" key="6">
    <source>
        <dbReference type="Proteomes" id="UP000703893"/>
    </source>
</evidence>
<dbReference type="GO" id="GO:0042597">
    <property type="term" value="C:periplasmic space"/>
    <property type="evidence" value="ECO:0007669"/>
    <property type="project" value="InterPro"/>
</dbReference>
<dbReference type="PROSITE" id="PS51257">
    <property type="entry name" value="PROKAR_LIPOPROTEIN"/>
    <property type="match status" value="1"/>
</dbReference>
<feature type="domain" description="CopC" evidence="4">
    <location>
        <begin position="77"/>
        <end position="152"/>
    </location>
</feature>
<proteinExistence type="predicted"/>
<feature type="chain" id="PRO_5037152999" evidence="3">
    <location>
        <begin position="29"/>
        <end position="155"/>
    </location>
</feature>
<dbReference type="EMBL" id="VGJX01000951">
    <property type="protein sequence ID" value="MBM3276286.1"/>
    <property type="molecule type" value="Genomic_DNA"/>
</dbReference>
<evidence type="ECO:0000256" key="2">
    <source>
        <dbReference type="ARBA" id="ARBA00023008"/>
    </source>
</evidence>
<dbReference type="InterPro" id="IPR014756">
    <property type="entry name" value="Ig_E-set"/>
</dbReference>
<dbReference type="InterPro" id="IPR014755">
    <property type="entry name" value="Cu-Rt/internalin_Ig-like"/>
</dbReference>
<feature type="signal peptide" evidence="3">
    <location>
        <begin position="1"/>
        <end position="28"/>
    </location>
</feature>
<evidence type="ECO:0000256" key="3">
    <source>
        <dbReference type="SAM" id="SignalP"/>
    </source>
</evidence>
<gene>
    <name evidence="5" type="ORF">FJZ00_14120</name>
</gene>
<dbReference type="Gene3D" id="2.60.40.1220">
    <property type="match status" value="1"/>
</dbReference>
<keyword evidence="1 3" id="KW-0732">Signal</keyword>
<protein>
    <submittedName>
        <fullName evidence="5">Copper resistance protein CopC</fullName>
    </submittedName>
</protein>
<dbReference type="GO" id="GO:0005507">
    <property type="term" value="F:copper ion binding"/>
    <property type="evidence" value="ECO:0007669"/>
    <property type="project" value="InterPro"/>
</dbReference>
<sequence length="155" mass="15992">MGRSKMLLGLTGATALVALLGGACGAAAQPTATPEAMMKKETPGAMMTKETPDAMMKKETPAAMMKKDLPPNLIAPHFVDSAPGHGQAFKQAPPAVVINFNFNLHEKSSLTVTRDGAAVAIGAVAIDPNKLTMRASLPAGSGDGLYVVGYKACWP</sequence>
<dbReference type="Proteomes" id="UP000703893">
    <property type="component" value="Unassembled WGS sequence"/>
</dbReference>
<dbReference type="SUPFAM" id="SSF81296">
    <property type="entry name" value="E set domains"/>
    <property type="match status" value="1"/>
</dbReference>
<evidence type="ECO:0000259" key="4">
    <source>
        <dbReference type="Pfam" id="PF04234"/>
    </source>
</evidence>
<evidence type="ECO:0000313" key="5">
    <source>
        <dbReference type="EMBL" id="MBM3276286.1"/>
    </source>
</evidence>
<organism evidence="5 6">
    <name type="scientific">Candidatus Tanganyikabacteria bacterium</name>
    <dbReference type="NCBI Taxonomy" id="2961651"/>
    <lineage>
        <taxon>Bacteria</taxon>
        <taxon>Bacillati</taxon>
        <taxon>Candidatus Sericytochromatia</taxon>
        <taxon>Candidatus Tanganyikabacteria</taxon>
    </lineage>
</organism>
<keyword evidence="2" id="KW-0186">Copper</keyword>
<comment type="caution">
    <text evidence="5">The sequence shown here is derived from an EMBL/GenBank/DDBJ whole genome shotgun (WGS) entry which is preliminary data.</text>
</comment>
<feature type="non-terminal residue" evidence="5">
    <location>
        <position position="155"/>
    </location>
</feature>
<dbReference type="AlphaFoldDB" id="A0A937X9Y0"/>
<dbReference type="Pfam" id="PF04234">
    <property type="entry name" value="CopC"/>
    <property type="match status" value="1"/>
</dbReference>
<dbReference type="GO" id="GO:0046688">
    <property type="term" value="P:response to copper ion"/>
    <property type="evidence" value="ECO:0007669"/>
    <property type="project" value="InterPro"/>
</dbReference>
<dbReference type="InterPro" id="IPR007348">
    <property type="entry name" value="CopC_dom"/>
</dbReference>
<name>A0A937X9Y0_9BACT</name>